<sequence>MKNFQIFVVFGVIFAVNSAPFNLVKAKNDVILKKNPDGLRQVVELESFSRPATLVFDKDILAEISMDGKVVSTQPNPTKWLEIDLSKNVGQKGIPIVVRDLISGEKIEVLFSCEKLMGK</sequence>
<evidence type="ECO:0000256" key="1">
    <source>
        <dbReference type="SAM" id="SignalP"/>
    </source>
</evidence>
<gene>
    <name evidence="2" type="ORF">CAMP_LOCUS3631</name>
</gene>
<evidence type="ECO:0000313" key="2">
    <source>
        <dbReference type="EMBL" id="CAI5440994.1"/>
    </source>
</evidence>
<feature type="signal peptide" evidence="1">
    <location>
        <begin position="1"/>
        <end position="26"/>
    </location>
</feature>
<dbReference type="AlphaFoldDB" id="A0A9P1MUU8"/>
<dbReference type="Proteomes" id="UP001152747">
    <property type="component" value="Unassembled WGS sequence"/>
</dbReference>
<name>A0A9P1MUU8_9PELO</name>
<reference evidence="2" key="1">
    <citation type="submission" date="2022-11" db="EMBL/GenBank/DDBJ databases">
        <authorList>
            <person name="Kikuchi T."/>
        </authorList>
    </citation>
    <scope>NUCLEOTIDE SEQUENCE</scope>
    <source>
        <strain evidence="2">PS1010</strain>
    </source>
</reference>
<feature type="chain" id="PRO_5040454723" evidence="1">
    <location>
        <begin position="27"/>
        <end position="119"/>
    </location>
</feature>
<comment type="caution">
    <text evidence="2">The sequence shown here is derived from an EMBL/GenBank/DDBJ whole genome shotgun (WGS) entry which is preliminary data.</text>
</comment>
<keyword evidence="3" id="KW-1185">Reference proteome</keyword>
<proteinExistence type="predicted"/>
<organism evidence="2 3">
    <name type="scientific">Caenorhabditis angaria</name>
    <dbReference type="NCBI Taxonomy" id="860376"/>
    <lineage>
        <taxon>Eukaryota</taxon>
        <taxon>Metazoa</taxon>
        <taxon>Ecdysozoa</taxon>
        <taxon>Nematoda</taxon>
        <taxon>Chromadorea</taxon>
        <taxon>Rhabditida</taxon>
        <taxon>Rhabditina</taxon>
        <taxon>Rhabditomorpha</taxon>
        <taxon>Rhabditoidea</taxon>
        <taxon>Rhabditidae</taxon>
        <taxon>Peloderinae</taxon>
        <taxon>Caenorhabditis</taxon>
    </lineage>
</organism>
<keyword evidence="1" id="KW-0732">Signal</keyword>
<evidence type="ECO:0000313" key="3">
    <source>
        <dbReference type="Proteomes" id="UP001152747"/>
    </source>
</evidence>
<protein>
    <submittedName>
        <fullName evidence="2">Uncharacterized protein</fullName>
    </submittedName>
</protein>
<accession>A0A9P1MUU8</accession>
<dbReference type="EMBL" id="CANHGI010000002">
    <property type="protein sequence ID" value="CAI5440994.1"/>
    <property type="molecule type" value="Genomic_DNA"/>
</dbReference>